<keyword evidence="2" id="KW-0472">Membrane</keyword>
<evidence type="ECO:0000256" key="3">
    <source>
        <dbReference type="SAM" id="SignalP"/>
    </source>
</evidence>
<feature type="compositionally biased region" description="Polar residues" evidence="1">
    <location>
        <begin position="904"/>
        <end position="915"/>
    </location>
</feature>
<gene>
    <name evidence="4" type="ORF">I7X39_07195</name>
</gene>
<keyword evidence="3" id="KW-0732">Signal</keyword>
<comment type="caution">
    <text evidence="4">The sequence shown here is derived from an EMBL/GenBank/DDBJ whole genome shotgun (WGS) entry which is preliminary data.</text>
</comment>
<dbReference type="EMBL" id="JAEDAK010000004">
    <property type="protein sequence ID" value="MBH9576685.1"/>
    <property type="molecule type" value="Genomic_DNA"/>
</dbReference>
<feature type="compositionally biased region" description="Basic and acidic residues" evidence="1">
    <location>
        <begin position="634"/>
        <end position="645"/>
    </location>
</feature>
<protein>
    <submittedName>
        <fullName evidence="4">Uncharacterized protein</fullName>
    </submittedName>
</protein>
<feature type="transmembrane region" description="Helical" evidence="2">
    <location>
        <begin position="1189"/>
        <end position="1211"/>
    </location>
</feature>
<keyword evidence="2" id="KW-0812">Transmembrane</keyword>
<keyword evidence="5" id="KW-1185">Reference proteome</keyword>
<evidence type="ECO:0000256" key="2">
    <source>
        <dbReference type="SAM" id="Phobius"/>
    </source>
</evidence>
<feature type="transmembrane region" description="Helical" evidence="2">
    <location>
        <begin position="725"/>
        <end position="745"/>
    </location>
</feature>
<evidence type="ECO:0000313" key="5">
    <source>
        <dbReference type="Proteomes" id="UP000613266"/>
    </source>
</evidence>
<feature type="transmembrane region" description="Helical" evidence="2">
    <location>
        <begin position="491"/>
        <end position="509"/>
    </location>
</feature>
<feature type="region of interest" description="Disordered" evidence="1">
    <location>
        <begin position="595"/>
        <end position="653"/>
    </location>
</feature>
<feature type="signal peptide" evidence="3">
    <location>
        <begin position="1"/>
        <end position="22"/>
    </location>
</feature>
<reference evidence="4" key="1">
    <citation type="submission" date="2020-12" db="EMBL/GenBank/DDBJ databases">
        <title>The genome sequence of Inhella sp. 1Y17.</title>
        <authorList>
            <person name="Liu Y."/>
        </authorList>
    </citation>
    <scope>NUCLEOTIDE SEQUENCE</scope>
    <source>
        <strain evidence="4">1Y17</strain>
    </source>
</reference>
<organism evidence="4 5">
    <name type="scientific">Inhella proteolytica</name>
    <dbReference type="NCBI Taxonomy" id="2795029"/>
    <lineage>
        <taxon>Bacteria</taxon>
        <taxon>Pseudomonadati</taxon>
        <taxon>Pseudomonadota</taxon>
        <taxon>Betaproteobacteria</taxon>
        <taxon>Burkholderiales</taxon>
        <taxon>Sphaerotilaceae</taxon>
        <taxon>Inhella</taxon>
    </lineage>
</organism>
<feature type="transmembrane region" description="Helical" evidence="2">
    <location>
        <begin position="683"/>
        <end position="704"/>
    </location>
</feature>
<accession>A0A931J1Z7</accession>
<sequence>MSTPIRALALAAGLLLSTLATAQAPLKPDDLPKALQDWLPWAWHGHQAERCPKAFDGQAEQPCVWPGHLNLKAEAGGASFRLELQVLGAPQRVVLPGEPGLWPQDVKAGSQALAVSEIEGRPTVWLAPGRYSVEGRLPWRTLPQDLQLPAGLGSLEASLNGQALRQRVDENDRLLLSPGAGAQTEGQASEAIRTVRRLDDDIPARLITQFGLSVAGRSREITLPLALLPGWQAHEIRSPLPARLQPDGSLRVQARPGQWTLELEARHMAPLAKLELPQGGASAEEVWSFAARNELRVVSVSGGAALDPRQVEMPEDWRSLPAYRLLPGEALQFAQTRRGTEQPEADALRLSRTLWLDFDGGGYTVQDQISGKASRATRLDMPAPGLLGRAAVNGADQTLTQGAGGAVGFALRDANVQIEADSRIQARSAALLASGWAQDFESANAQLRLPPGWLLLHASGVDHAQGSWVALWTLWDLFFLLLAALGAGKLLGWRMGLLTGVALGLAWHLEGSPPQLLWLGLLALLALRQALPAGAALAVWVVRAQRLAMVLLALLMLRFGVDQVHFALHPQLETTSTGWAQERRRAPVRREEGEVEASVVVSPPAPAAEMRSPAPLDSLQMKSIGEGKPNPYASREDLTKQDPRSRVQTGPGLPNWSWKNHALQWQGPVQAGQTLSLWLLPPWALSALRVLALLLLVAAALPLATGAWPQAQQRLAAWRAGRQRGGVRLGLLALLLMLVALPALADTAPAEAQASFPQPSEALLAELRAKQNPPPPCLPRCAELARGLLSAQGGRIQLRLEVHAQAAVALPLPGEGTNWAPERISLDGQPATTRRDEQGQLWLLAPAGVSQVLLEMDAGSAQDVGINLPLPLRELKTQLEGWALSGLDARGLPSGALRLAREQGGTQATKTSDSGTPRDALPPLVRVERQLQLGLQWQVLTRVQRISPSRAPLTVQIALLPGESVTEAGVQVQDGQLLLQLGGADEVVLNSTLKPLPQLDFQASALPQQIEVWSLAASPAWQVQLQGLAPIWHQQDGRWAPQWQPWPGEKMQLRISKPQGVEGQTLTLDALHTEIEPGQRASTYNSQLNLRVSLGQDHRLQLPPGAELLELQLNGAPLPVQAREGAITVPLTPGQQLLKLRWRQPEGMSGLFRSMPLGLGKLQGVNERLVLAVPQDRVALAMGLSGGPALGPAVLFWGVLLVLLAAVAFGLRRLQGLPLKGWGWLLLGLGVAPASLSGLAVILAWFLMLRARERLAAVELKRWQFNGLQLLLLLWTLFTVSALLHALSVGLLGHPDLLIQGNGSTAQQLIWYADRVSGGAERSAWLLSLPIWAYRVAMLLWALWLAAAVLGWVRWAWGAFSAGGLWRAKPRLIKPTVVAAEGEAP</sequence>
<name>A0A931J1Z7_9BURK</name>
<feature type="chain" id="PRO_5037783618" evidence="3">
    <location>
        <begin position="23"/>
        <end position="1385"/>
    </location>
</feature>
<dbReference type="Proteomes" id="UP000613266">
    <property type="component" value="Unassembled WGS sequence"/>
</dbReference>
<feature type="transmembrane region" description="Helical" evidence="2">
    <location>
        <begin position="1268"/>
        <end position="1292"/>
    </location>
</feature>
<feature type="transmembrane region" description="Helical" evidence="2">
    <location>
        <begin position="466"/>
        <end position="484"/>
    </location>
</feature>
<feature type="transmembrane region" description="Helical" evidence="2">
    <location>
        <begin position="1223"/>
        <end position="1248"/>
    </location>
</feature>
<feature type="transmembrane region" description="Helical" evidence="2">
    <location>
        <begin position="1332"/>
        <end position="1357"/>
    </location>
</feature>
<dbReference type="RefSeq" id="WP_198110305.1">
    <property type="nucleotide sequence ID" value="NZ_JAEDAK010000004.1"/>
</dbReference>
<proteinExistence type="predicted"/>
<feature type="transmembrane region" description="Helical" evidence="2">
    <location>
        <begin position="515"/>
        <end position="540"/>
    </location>
</feature>
<keyword evidence="2" id="KW-1133">Transmembrane helix</keyword>
<evidence type="ECO:0000313" key="4">
    <source>
        <dbReference type="EMBL" id="MBH9576685.1"/>
    </source>
</evidence>
<evidence type="ECO:0000256" key="1">
    <source>
        <dbReference type="SAM" id="MobiDB-lite"/>
    </source>
</evidence>
<feature type="region of interest" description="Disordered" evidence="1">
    <location>
        <begin position="901"/>
        <end position="921"/>
    </location>
</feature>